<feature type="compositionally biased region" description="Polar residues" evidence="1">
    <location>
        <begin position="104"/>
        <end position="113"/>
    </location>
</feature>
<feature type="compositionally biased region" description="Polar residues" evidence="1">
    <location>
        <begin position="57"/>
        <end position="69"/>
    </location>
</feature>
<dbReference type="PROSITE" id="PS51257">
    <property type="entry name" value="PROKAR_LIPOPROTEIN"/>
    <property type="match status" value="1"/>
</dbReference>
<organism evidence="3 4">
    <name type="scientific">Aspergillus taichungensis</name>
    <dbReference type="NCBI Taxonomy" id="482145"/>
    <lineage>
        <taxon>Eukaryota</taxon>
        <taxon>Fungi</taxon>
        <taxon>Dikarya</taxon>
        <taxon>Ascomycota</taxon>
        <taxon>Pezizomycotina</taxon>
        <taxon>Eurotiomycetes</taxon>
        <taxon>Eurotiomycetidae</taxon>
        <taxon>Eurotiales</taxon>
        <taxon>Aspergillaceae</taxon>
        <taxon>Aspergillus</taxon>
        <taxon>Aspergillus subgen. Circumdati</taxon>
    </lineage>
</organism>
<protein>
    <recommendedName>
        <fullName evidence="5">GPI anchored protein</fullName>
    </recommendedName>
</protein>
<accession>A0A2J5HSU7</accession>
<feature type="compositionally biased region" description="Basic and acidic residues" evidence="1">
    <location>
        <begin position="33"/>
        <end position="42"/>
    </location>
</feature>
<evidence type="ECO:0008006" key="5">
    <source>
        <dbReference type="Google" id="ProtNLM"/>
    </source>
</evidence>
<evidence type="ECO:0000313" key="3">
    <source>
        <dbReference type="EMBL" id="PLN80410.1"/>
    </source>
</evidence>
<keyword evidence="4" id="KW-1185">Reference proteome</keyword>
<feature type="compositionally biased region" description="Low complexity" evidence="1">
    <location>
        <begin position="90"/>
        <end position="103"/>
    </location>
</feature>
<dbReference type="EMBL" id="KZ559548">
    <property type="protein sequence ID" value="PLN80410.1"/>
    <property type="molecule type" value="Genomic_DNA"/>
</dbReference>
<dbReference type="OrthoDB" id="5362269at2759"/>
<feature type="compositionally biased region" description="Basic and acidic residues" evidence="1">
    <location>
        <begin position="117"/>
        <end position="126"/>
    </location>
</feature>
<gene>
    <name evidence="3" type="ORF">BDW42DRAFT_171069</name>
</gene>
<feature type="chain" id="PRO_5014450948" description="GPI anchored protein" evidence="2">
    <location>
        <begin position="18"/>
        <end position="162"/>
    </location>
</feature>
<dbReference type="AlphaFoldDB" id="A0A2J5HSU7"/>
<feature type="region of interest" description="Disordered" evidence="1">
    <location>
        <begin position="19"/>
        <end position="136"/>
    </location>
</feature>
<evidence type="ECO:0000256" key="1">
    <source>
        <dbReference type="SAM" id="MobiDB-lite"/>
    </source>
</evidence>
<sequence length="162" mass="15910">MKYSTLLMVGLASIALAQEEPGPSPTASIGCEPHGDHWHCDGPAETPTSTAEEETSNVTPSVPSPTESTGCKPHGDHWHCDGPASTEGVATSSASGDATGSASPTMPSPSQSVGCEPHGDHWHCDGPAETGSAGGEEGAAGAIGVNLSAVAAMAIGVAAVLA</sequence>
<proteinExistence type="predicted"/>
<evidence type="ECO:0000256" key="2">
    <source>
        <dbReference type="SAM" id="SignalP"/>
    </source>
</evidence>
<name>A0A2J5HSU7_9EURO</name>
<evidence type="ECO:0000313" key="4">
    <source>
        <dbReference type="Proteomes" id="UP000235023"/>
    </source>
</evidence>
<keyword evidence="2" id="KW-0732">Signal</keyword>
<feature type="signal peptide" evidence="2">
    <location>
        <begin position="1"/>
        <end position="17"/>
    </location>
</feature>
<dbReference type="Proteomes" id="UP000235023">
    <property type="component" value="Unassembled WGS sequence"/>
</dbReference>
<reference evidence="4" key="1">
    <citation type="submission" date="2017-12" db="EMBL/GenBank/DDBJ databases">
        <authorList>
            <consortium name="DOE Joint Genome Institute"/>
            <person name="Mondo S.J."/>
            <person name="Kjaerbolling I."/>
            <person name="Vesth T.C."/>
            <person name="Frisvad J.C."/>
            <person name="Nybo J.L."/>
            <person name="Theobald S."/>
            <person name="Kuo A."/>
            <person name="Bowyer P."/>
            <person name="Matsuda Y."/>
            <person name="Lyhne E.K."/>
            <person name="Kogle M.E."/>
            <person name="Clum A."/>
            <person name="Lipzen A."/>
            <person name="Salamov A."/>
            <person name="Ngan C.Y."/>
            <person name="Daum C."/>
            <person name="Chiniquy J."/>
            <person name="Barry K."/>
            <person name="LaButti K."/>
            <person name="Haridas S."/>
            <person name="Simmons B.A."/>
            <person name="Magnuson J.K."/>
            <person name="Mortensen U.H."/>
            <person name="Larsen T.O."/>
            <person name="Grigoriev I.V."/>
            <person name="Baker S.E."/>
            <person name="Andersen M.R."/>
            <person name="Nordberg H.P."/>
            <person name="Cantor M.N."/>
            <person name="Hua S.X."/>
        </authorList>
    </citation>
    <scope>NUCLEOTIDE SEQUENCE [LARGE SCALE GENOMIC DNA]</scope>
    <source>
        <strain evidence="4">IBT 19404</strain>
    </source>
</reference>